<evidence type="ECO:0000313" key="13">
    <source>
        <dbReference type="WBParaSite" id="Csp11.Scaffold629.g12341.t1"/>
    </source>
</evidence>
<evidence type="ECO:0000256" key="1">
    <source>
        <dbReference type="ARBA" id="ARBA00004123"/>
    </source>
</evidence>
<feature type="transmembrane region" description="Helical" evidence="10">
    <location>
        <begin position="12"/>
        <end position="35"/>
    </location>
</feature>
<feature type="transmembrane region" description="Helical" evidence="10">
    <location>
        <begin position="192"/>
        <end position="214"/>
    </location>
</feature>
<dbReference type="GO" id="GO:0005634">
    <property type="term" value="C:nucleus"/>
    <property type="evidence" value="ECO:0007669"/>
    <property type="project" value="UniProtKB-SubCell"/>
</dbReference>
<dbReference type="InterPro" id="IPR019422">
    <property type="entry name" value="7TM_GPCR_serpentine_rcpt_Srh"/>
</dbReference>
<keyword evidence="7" id="KW-0539">Nucleus</keyword>
<keyword evidence="5" id="KW-0805">Transcription regulation</keyword>
<keyword evidence="10" id="KW-0472">Membrane</keyword>
<evidence type="ECO:0000256" key="3">
    <source>
        <dbReference type="ARBA" id="ARBA00022679"/>
    </source>
</evidence>
<evidence type="ECO:0000259" key="11">
    <source>
        <dbReference type="PROSITE" id="PS51727"/>
    </source>
</evidence>
<dbReference type="GO" id="GO:0045944">
    <property type="term" value="P:positive regulation of transcription by RNA polymerase II"/>
    <property type="evidence" value="ECO:0007669"/>
    <property type="project" value="TreeGrafter"/>
</dbReference>
<feature type="region of interest" description="Disordered" evidence="9">
    <location>
        <begin position="256"/>
        <end position="312"/>
    </location>
</feature>
<dbReference type="WBParaSite" id="Csp11.Scaffold629.g12341.t1">
    <property type="protein sequence ID" value="Csp11.Scaffold629.g12341.t1"/>
    <property type="gene ID" value="Csp11.Scaffold629.g12341"/>
</dbReference>
<evidence type="ECO:0000256" key="7">
    <source>
        <dbReference type="ARBA" id="ARBA00023242"/>
    </source>
</evidence>
<evidence type="ECO:0000256" key="6">
    <source>
        <dbReference type="ARBA" id="ARBA00023163"/>
    </source>
</evidence>
<dbReference type="InterPro" id="IPR031162">
    <property type="entry name" value="CBP_P300_HAT"/>
</dbReference>
<dbReference type="InterPro" id="IPR013178">
    <property type="entry name" value="Histone_AcTrfase_Rtt109/CBP"/>
</dbReference>
<dbReference type="Pfam" id="PF08214">
    <property type="entry name" value="HAT_KAT11"/>
    <property type="match status" value="1"/>
</dbReference>
<dbReference type="PANTHER" id="PTHR13808">
    <property type="entry name" value="CBP/P300-RELATED"/>
    <property type="match status" value="1"/>
</dbReference>
<evidence type="ECO:0000256" key="8">
    <source>
        <dbReference type="ARBA" id="ARBA00048017"/>
    </source>
</evidence>
<comment type="subcellular location">
    <subcellularLocation>
        <location evidence="1">Nucleus</location>
    </subcellularLocation>
</comment>
<keyword evidence="6" id="KW-0804">Transcription</keyword>
<dbReference type="EC" id="2.3.1.48" evidence="2"/>
<dbReference type="GO" id="GO:0031490">
    <property type="term" value="F:chromatin DNA binding"/>
    <property type="evidence" value="ECO:0007669"/>
    <property type="project" value="TreeGrafter"/>
</dbReference>
<dbReference type="GO" id="GO:0003713">
    <property type="term" value="F:transcription coactivator activity"/>
    <property type="evidence" value="ECO:0007669"/>
    <property type="project" value="TreeGrafter"/>
</dbReference>
<dbReference type="GO" id="GO:0000123">
    <property type="term" value="C:histone acetyltransferase complex"/>
    <property type="evidence" value="ECO:0007669"/>
    <property type="project" value="TreeGrafter"/>
</dbReference>
<dbReference type="PANTHER" id="PTHR13808:SF1">
    <property type="entry name" value="HISTONE ACETYLTRANSFERASE"/>
    <property type="match status" value="1"/>
</dbReference>
<dbReference type="PROSITE" id="PS51727">
    <property type="entry name" value="CBP_P300_HAT"/>
    <property type="match status" value="1"/>
</dbReference>
<dbReference type="GO" id="GO:0004402">
    <property type="term" value="F:histone acetyltransferase activity"/>
    <property type="evidence" value="ECO:0007669"/>
    <property type="project" value="InterPro"/>
</dbReference>
<organism evidence="12 13">
    <name type="scientific">Caenorhabditis tropicalis</name>
    <dbReference type="NCBI Taxonomy" id="1561998"/>
    <lineage>
        <taxon>Eukaryota</taxon>
        <taxon>Metazoa</taxon>
        <taxon>Ecdysozoa</taxon>
        <taxon>Nematoda</taxon>
        <taxon>Chromadorea</taxon>
        <taxon>Rhabditida</taxon>
        <taxon>Rhabditina</taxon>
        <taxon>Rhabditomorpha</taxon>
        <taxon>Rhabditoidea</taxon>
        <taxon>Rhabditidae</taxon>
        <taxon>Peloderinae</taxon>
        <taxon>Caenorhabditis</taxon>
    </lineage>
</organism>
<reference evidence="13" key="1">
    <citation type="submission" date="2016-11" db="UniProtKB">
        <authorList>
            <consortium name="WormBaseParasite"/>
        </authorList>
    </citation>
    <scope>IDENTIFICATION</scope>
</reference>
<proteinExistence type="predicted"/>
<evidence type="ECO:0000256" key="4">
    <source>
        <dbReference type="ARBA" id="ARBA00022853"/>
    </source>
</evidence>
<dbReference type="Proteomes" id="UP000095282">
    <property type="component" value="Unplaced"/>
</dbReference>
<sequence>MKSVKWTMLNLHLWCMILDIMITVLTVPLLIFPVLGGYPLGILTNWFGIPTIIQIHVVFTILAGVLVSILLIFENRYYRLYARESIWKQIRVGFISINYLLVFTFFIPVSINYPDQNVALQFAHNKIPILSKDIKSENIFVLAIDYNAVMPVNYMTAFICLETTVFIKLIYRNLNSGFITRSQNTVKLQKSFLKAIYAQITVFLINFGFPILYVPFTVIFNYYNQSINNLVFVAIALHGISSTSIMIWAHKPYRESSTSTPISSPMAPEAVKRKNNARRNTAQSSSSDSSQGSSSTAPNPIESLNTARNTALPPSRKNGMKCCDETMTCYNCANLPCDGDEGCKIQQDSWYWMEKKESKGQRDQFCLKCAKNRFTKKVLEQKFSKEENVETEKEEEFKCVDCGGLFHRMCTYLFNKNPSSYRCHECRDPEVIKNLDALPKSEMDHFISDKVNRKLIEYMDDEEKALKQKISIRNVHSARSSVDTKKLAPGSHLKQFEERYGKKLDFTERTIMAFQRNGDTDILFFIMYVQEYIMKDGVGWTVLDYLDTVPYVTPFEKKGEIYQEIILSYWQYMANHGFSRAHFWAKAPVKGDDYIFHIHPRDQYYLDQSKLEGWYKKLLGVGKANGLVEEFRVFREEEEAGNMREFIDYPVFKESIWPCMFGFSKLDVEEGVAQDFEAAFEKNKGKHQNDNFYVYFKTPVPGIAAPPSIPMQNIPLFGSRGKFNKLCDDNKWEFATLRRAKYSSIGIIGVLAKHLKKLNAQRTPVNAPLQPTPNENYASMTGVVVGRTSRKRNQPSSCQTTVKKRKLALNDSQLNVQ</sequence>
<dbReference type="Pfam" id="PF10318">
    <property type="entry name" value="7TM_GPCR_Srh"/>
    <property type="match status" value="1"/>
</dbReference>
<keyword evidence="10" id="KW-0812">Transmembrane</keyword>
<accession>A0A1I7TVZ9</accession>
<feature type="transmembrane region" description="Helical" evidence="10">
    <location>
        <begin position="226"/>
        <end position="249"/>
    </location>
</feature>
<dbReference type="STRING" id="1561998.A0A1I7TVZ9"/>
<keyword evidence="4" id="KW-0156">Chromatin regulator</keyword>
<keyword evidence="12" id="KW-1185">Reference proteome</keyword>
<evidence type="ECO:0000313" key="12">
    <source>
        <dbReference type="Proteomes" id="UP000095282"/>
    </source>
</evidence>
<comment type="catalytic activity">
    <reaction evidence="8">
        <text>L-lysyl-[protein] + acetyl-CoA = N(6)-acetyl-L-lysyl-[protein] + CoA + H(+)</text>
        <dbReference type="Rhea" id="RHEA:45948"/>
        <dbReference type="Rhea" id="RHEA-COMP:9752"/>
        <dbReference type="Rhea" id="RHEA-COMP:10731"/>
        <dbReference type="ChEBI" id="CHEBI:15378"/>
        <dbReference type="ChEBI" id="CHEBI:29969"/>
        <dbReference type="ChEBI" id="CHEBI:57287"/>
        <dbReference type="ChEBI" id="CHEBI:57288"/>
        <dbReference type="ChEBI" id="CHEBI:61930"/>
        <dbReference type="EC" id="2.3.1.48"/>
    </reaction>
</comment>
<name>A0A1I7TVZ9_9PELO</name>
<evidence type="ECO:0000256" key="2">
    <source>
        <dbReference type="ARBA" id="ARBA00013184"/>
    </source>
</evidence>
<feature type="compositionally biased region" description="Polar residues" evidence="9">
    <location>
        <begin position="296"/>
        <end position="309"/>
    </location>
</feature>
<feature type="transmembrane region" description="Helical" evidence="10">
    <location>
        <begin position="47"/>
        <end position="72"/>
    </location>
</feature>
<evidence type="ECO:0000256" key="9">
    <source>
        <dbReference type="SAM" id="MobiDB-lite"/>
    </source>
</evidence>
<keyword evidence="10" id="KW-1133">Transmembrane helix</keyword>
<dbReference type="GO" id="GO:0005667">
    <property type="term" value="C:transcription regulator complex"/>
    <property type="evidence" value="ECO:0007669"/>
    <property type="project" value="TreeGrafter"/>
</dbReference>
<feature type="compositionally biased region" description="Low complexity" evidence="9">
    <location>
        <begin position="283"/>
        <end position="295"/>
    </location>
</feature>
<feature type="domain" description="CBP/p300-type HAT" evidence="11">
    <location>
        <begin position="432"/>
        <end position="756"/>
    </location>
</feature>
<dbReference type="AlphaFoldDB" id="A0A1I7TVZ9"/>
<protein>
    <recommendedName>
        <fullName evidence="2">histone acetyltransferase</fullName>
        <ecNumber evidence="2">2.3.1.48</ecNumber>
    </recommendedName>
</protein>
<dbReference type="SMART" id="SM01250">
    <property type="entry name" value="KAT11"/>
    <property type="match status" value="1"/>
</dbReference>
<evidence type="ECO:0000256" key="10">
    <source>
        <dbReference type="SAM" id="Phobius"/>
    </source>
</evidence>
<feature type="transmembrane region" description="Helical" evidence="10">
    <location>
        <begin position="92"/>
        <end position="111"/>
    </location>
</feature>
<evidence type="ECO:0000256" key="5">
    <source>
        <dbReference type="ARBA" id="ARBA00023015"/>
    </source>
</evidence>
<keyword evidence="3" id="KW-0808">Transferase</keyword>